<evidence type="ECO:0000256" key="6">
    <source>
        <dbReference type="SAM" id="Phobius"/>
    </source>
</evidence>
<evidence type="ECO:0000256" key="5">
    <source>
        <dbReference type="ARBA" id="ARBA00023284"/>
    </source>
</evidence>
<comment type="caution">
    <text evidence="8">The sequence shown here is derived from an EMBL/GenBank/DDBJ whole genome shotgun (WGS) entry which is preliminary data.</text>
</comment>
<organism evidence="8 9">
    <name type="scientific">Candidatus Adlerbacteria bacterium RIFCSPLOWO2_01_FULL_54_21b</name>
    <dbReference type="NCBI Taxonomy" id="1797245"/>
    <lineage>
        <taxon>Bacteria</taxon>
        <taxon>Candidatus Adleribacteriota</taxon>
    </lineage>
</organism>
<dbReference type="SUPFAM" id="SSF52833">
    <property type="entry name" value="Thioredoxin-like"/>
    <property type="match status" value="1"/>
</dbReference>
<keyword evidence="6" id="KW-1133">Transmembrane helix</keyword>
<dbReference type="InterPro" id="IPR036249">
    <property type="entry name" value="Thioredoxin-like_sf"/>
</dbReference>
<dbReference type="PROSITE" id="PS51352">
    <property type="entry name" value="THIOREDOXIN_2"/>
    <property type="match status" value="1"/>
</dbReference>
<keyword evidence="6" id="KW-0812">Transmembrane</keyword>
<dbReference type="PANTHER" id="PTHR13887:SF14">
    <property type="entry name" value="DISULFIDE BOND FORMATION PROTEIN D"/>
    <property type="match status" value="1"/>
</dbReference>
<evidence type="ECO:0000256" key="1">
    <source>
        <dbReference type="ARBA" id="ARBA00005791"/>
    </source>
</evidence>
<keyword evidence="3" id="KW-0560">Oxidoreductase</keyword>
<comment type="similarity">
    <text evidence="1">Belongs to the thioredoxin family. DsbA subfamily.</text>
</comment>
<dbReference type="EMBL" id="MEWZ01000003">
    <property type="protein sequence ID" value="OGC87640.1"/>
    <property type="molecule type" value="Genomic_DNA"/>
</dbReference>
<evidence type="ECO:0000256" key="2">
    <source>
        <dbReference type="ARBA" id="ARBA00022729"/>
    </source>
</evidence>
<evidence type="ECO:0000256" key="4">
    <source>
        <dbReference type="ARBA" id="ARBA00023157"/>
    </source>
</evidence>
<dbReference type="Pfam" id="PF13462">
    <property type="entry name" value="Thioredoxin_4"/>
    <property type="match status" value="1"/>
</dbReference>
<dbReference type="PANTHER" id="PTHR13887">
    <property type="entry name" value="GLUTATHIONE S-TRANSFERASE KAPPA"/>
    <property type="match status" value="1"/>
</dbReference>
<dbReference type="STRING" id="1797245.A2949_01550"/>
<dbReference type="Proteomes" id="UP000178585">
    <property type="component" value="Unassembled WGS sequence"/>
</dbReference>
<dbReference type="GO" id="GO:0016491">
    <property type="term" value="F:oxidoreductase activity"/>
    <property type="evidence" value="ECO:0007669"/>
    <property type="project" value="UniProtKB-KW"/>
</dbReference>
<feature type="transmembrane region" description="Helical" evidence="6">
    <location>
        <begin position="6"/>
        <end position="25"/>
    </location>
</feature>
<dbReference type="AlphaFoldDB" id="A0A1F4Y0Y8"/>
<sequence>MKSQYVLPITIVLAGGLIAGAVFLVGKSSTPGGGSGTEPKTVREYTPGVDHILGNPQAQVKIVEYLDLECPHCKTFNTTMHQIMDYYGKTGNVAWVQRPFPLATIHTKAPQEAHAAECAADQGGDTGYFAYTDKLFEVTPSDNGLDLAQLPIIAKAVGLDAAKFNACMSSNKFAQKISDSYTEAITLGAQGTPYVFIMVGTDSIELSGAQPYESMRAAIDAVLGNVAAPAAAPVPTTATE</sequence>
<keyword evidence="4" id="KW-1015">Disulfide bond</keyword>
<keyword evidence="5" id="KW-0676">Redox-active center</keyword>
<gene>
    <name evidence="8" type="ORF">A2949_01550</name>
</gene>
<keyword evidence="2" id="KW-0732">Signal</keyword>
<evidence type="ECO:0000259" key="7">
    <source>
        <dbReference type="PROSITE" id="PS51352"/>
    </source>
</evidence>
<reference evidence="8 9" key="1">
    <citation type="journal article" date="2016" name="Nat. Commun.">
        <title>Thousands of microbial genomes shed light on interconnected biogeochemical processes in an aquifer system.</title>
        <authorList>
            <person name="Anantharaman K."/>
            <person name="Brown C.T."/>
            <person name="Hug L.A."/>
            <person name="Sharon I."/>
            <person name="Castelle C.J."/>
            <person name="Probst A.J."/>
            <person name="Thomas B.C."/>
            <person name="Singh A."/>
            <person name="Wilkins M.J."/>
            <person name="Karaoz U."/>
            <person name="Brodie E.L."/>
            <person name="Williams K.H."/>
            <person name="Hubbard S.S."/>
            <person name="Banfield J.F."/>
        </authorList>
    </citation>
    <scope>NUCLEOTIDE SEQUENCE [LARGE SCALE GENOMIC DNA]</scope>
</reference>
<evidence type="ECO:0000313" key="8">
    <source>
        <dbReference type="EMBL" id="OGC87640.1"/>
    </source>
</evidence>
<evidence type="ECO:0000256" key="3">
    <source>
        <dbReference type="ARBA" id="ARBA00023002"/>
    </source>
</evidence>
<dbReference type="InterPro" id="IPR013766">
    <property type="entry name" value="Thioredoxin_domain"/>
</dbReference>
<dbReference type="InterPro" id="IPR012336">
    <property type="entry name" value="Thioredoxin-like_fold"/>
</dbReference>
<keyword evidence="6" id="KW-0472">Membrane</keyword>
<dbReference type="Gene3D" id="3.40.30.10">
    <property type="entry name" value="Glutaredoxin"/>
    <property type="match status" value="1"/>
</dbReference>
<name>A0A1F4Y0Y8_9BACT</name>
<protein>
    <recommendedName>
        <fullName evidence="7">Thioredoxin domain-containing protein</fullName>
    </recommendedName>
</protein>
<accession>A0A1F4Y0Y8</accession>
<evidence type="ECO:0000313" key="9">
    <source>
        <dbReference type="Proteomes" id="UP000178585"/>
    </source>
</evidence>
<proteinExistence type="inferred from homology"/>
<feature type="domain" description="Thioredoxin" evidence="7">
    <location>
        <begin position="23"/>
        <end position="224"/>
    </location>
</feature>